<name>Q17ZF5_HELAH</name>
<feature type="transmembrane region" description="Helical" evidence="1">
    <location>
        <begin position="64"/>
        <end position="89"/>
    </location>
</feature>
<evidence type="ECO:0000313" key="3">
    <source>
        <dbReference type="Proteomes" id="UP000000775"/>
    </source>
</evidence>
<dbReference type="STRING" id="382638.Hac_0118"/>
<protein>
    <submittedName>
        <fullName evidence="2">Uncharacterized protein</fullName>
    </submittedName>
</protein>
<keyword evidence="3" id="KW-1185">Reference proteome</keyword>
<dbReference type="AlphaFoldDB" id="Q17ZF5"/>
<proteinExistence type="predicted"/>
<evidence type="ECO:0000313" key="2">
    <source>
        <dbReference type="EMBL" id="CAJ98971.1"/>
    </source>
</evidence>
<feature type="transmembrane region" description="Helical" evidence="1">
    <location>
        <begin position="101"/>
        <end position="118"/>
    </location>
</feature>
<dbReference type="Proteomes" id="UP000000775">
    <property type="component" value="Chromosome"/>
</dbReference>
<dbReference type="KEGG" id="hac:Hac_0118"/>
<sequence length="121" mass="12924">MHGVFYFSAIVVLLGLVVIVMLWDRITKCINKVRKGGWLAQALTGFGLWGWFTKGSASFFTSSLAKFGLGSMFAGLGAVLAIPMLAGWIFSRRSLTASERLVVFILGAVSLACLAGMVCGL</sequence>
<evidence type="ECO:0000256" key="1">
    <source>
        <dbReference type="SAM" id="Phobius"/>
    </source>
</evidence>
<organism evidence="2 3">
    <name type="scientific">Helicobacter acinonychis (strain Sheeba)</name>
    <dbReference type="NCBI Taxonomy" id="382638"/>
    <lineage>
        <taxon>Bacteria</taxon>
        <taxon>Pseudomonadati</taxon>
        <taxon>Campylobacterota</taxon>
        <taxon>Epsilonproteobacteria</taxon>
        <taxon>Campylobacterales</taxon>
        <taxon>Helicobacteraceae</taxon>
        <taxon>Helicobacter</taxon>
    </lineage>
</organism>
<gene>
    <name evidence="2" type="ordered locus">Hac_0118</name>
</gene>
<keyword evidence="1" id="KW-0472">Membrane</keyword>
<keyword evidence="1" id="KW-0812">Transmembrane</keyword>
<keyword evidence="1" id="KW-1133">Transmembrane helix</keyword>
<reference evidence="2 3" key="1">
    <citation type="journal article" date="2006" name="PLoS Genet.">
        <title>Who ate whom? Adaptive Helicobacter genomic changes that accompanied a host jump from early humans to large felines.</title>
        <authorList>
            <person name="Eppinger M."/>
            <person name="Baar C."/>
            <person name="Linz B."/>
            <person name="Raddatz G."/>
            <person name="Lanz C."/>
            <person name="Keller H."/>
            <person name="Morelli G."/>
            <person name="Gressmann H."/>
            <person name="Achtman M."/>
            <person name="Schuster S.C."/>
        </authorList>
    </citation>
    <scope>NUCLEOTIDE SEQUENCE [LARGE SCALE GENOMIC DNA]</scope>
    <source>
        <strain evidence="2 3">Sheeba</strain>
    </source>
</reference>
<dbReference type="EMBL" id="AM260522">
    <property type="protein sequence ID" value="CAJ98971.1"/>
    <property type="molecule type" value="Genomic_DNA"/>
</dbReference>
<feature type="transmembrane region" description="Helical" evidence="1">
    <location>
        <begin position="36"/>
        <end position="52"/>
    </location>
</feature>
<accession>Q17ZF5</accession>
<dbReference type="HOGENOM" id="CLU_2034841_0_0_7"/>
<feature type="transmembrane region" description="Helical" evidence="1">
    <location>
        <begin position="6"/>
        <end position="24"/>
    </location>
</feature>